<sequence>MTFILRRRAQVPALVEMEHALPAARKYLSLEAIVAEYGATHEDILRVMGYAVVAGLKVLECSSRGAFVKVSASAEALRAALNVTEDARGFFTFHIPADIRECVRWIFGLDDRRITRHSFHYKSQSHTQAFAAPVELEAAFAPREWTPDPLQPISYTPSEIASLYQYPPLNGEGQCLGIIALAGSYSELDMKAYFETLGLEMPRIIKLGEGTPDDAWLPNAEVTQDVQIAAALCPRAEIVVYHARGTGIREYYDILQYAIFDGKHRPSVLSVSWSFPEVDGQGPTPEEAALFDELFRLAALHGITICSSSGDYGSVTPVIQQGNPCMTPAANFAATSPYVLGCGGTTLYARHGHIHEEVVWNRLHEHTLWNANEDPQGATVHFSMASGGGISKLFPLPNYQRSAQVQPAITRRWNKFTLSETHSYAGRGTPDVAANADMLTGYQIFFDGQPAVGGGTSAAAPMWAALVLLINQGLAIKQGPGVRVGWLNPLLYSFCVTKKMKVIRPVTQGNTGGYSASSKTPWNACTGLGTPIGEALAEALGAWPLARKHANTGS</sequence>
<proteinExistence type="predicted"/>
<dbReference type="GO" id="GO:0004252">
    <property type="term" value="F:serine-type endopeptidase activity"/>
    <property type="evidence" value="ECO:0007669"/>
    <property type="project" value="InterPro"/>
</dbReference>
<dbReference type="RefSeq" id="WP_071903688.1">
    <property type="nucleotide sequence ID" value="NZ_MPIN01000015.1"/>
</dbReference>
<accession>A0A1L9AYM5</accession>
<name>A0A1L9AYM5_9BACT</name>
<dbReference type="PANTHER" id="PTHR14218:SF15">
    <property type="entry name" value="TRIPEPTIDYL-PEPTIDASE 1"/>
    <property type="match status" value="1"/>
</dbReference>
<dbReference type="PANTHER" id="PTHR14218">
    <property type="entry name" value="PROTEASE S8 TRIPEPTIDYL PEPTIDASE I CLN2"/>
    <property type="match status" value="1"/>
</dbReference>
<dbReference type="CDD" id="cd04056">
    <property type="entry name" value="Peptidases_S53"/>
    <property type="match status" value="1"/>
</dbReference>
<evidence type="ECO:0000256" key="3">
    <source>
        <dbReference type="ARBA" id="ARBA00022825"/>
    </source>
</evidence>
<organism evidence="5 6">
    <name type="scientific">Cystobacter ferrugineus</name>
    <dbReference type="NCBI Taxonomy" id="83449"/>
    <lineage>
        <taxon>Bacteria</taxon>
        <taxon>Pseudomonadati</taxon>
        <taxon>Myxococcota</taxon>
        <taxon>Myxococcia</taxon>
        <taxon>Myxococcales</taxon>
        <taxon>Cystobacterineae</taxon>
        <taxon>Archangiaceae</taxon>
        <taxon>Cystobacter</taxon>
    </lineage>
</organism>
<dbReference type="PROSITE" id="PS51695">
    <property type="entry name" value="SEDOLISIN"/>
    <property type="match status" value="1"/>
</dbReference>
<gene>
    <name evidence="5" type="ORF">BON30_39240</name>
</gene>
<comment type="caution">
    <text evidence="5">The sequence shown here is derived from an EMBL/GenBank/DDBJ whole genome shotgun (WGS) entry which is preliminary data.</text>
</comment>
<dbReference type="GO" id="GO:0008240">
    <property type="term" value="F:tripeptidyl-peptidase activity"/>
    <property type="evidence" value="ECO:0007669"/>
    <property type="project" value="TreeGrafter"/>
</dbReference>
<dbReference type="Gene3D" id="3.40.50.200">
    <property type="entry name" value="Peptidase S8/S53 domain"/>
    <property type="match status" value="1"/>
</dbReference>
<evidence type="ECO:0000256" key="2">
    <source>
        <dbReference type="ARBA" id="ARBA00022801"/>
    </source>
</evidence>
<keyword evidence="1" id="KW-0645">Protease</keyword>
<evidence type="ECO:0000256" key="1">
    <source>
        <dbReference type="ARBA" id="ARBA00022670"/>
    </source>
</evidence>
<reference evidence="5 6" key="2">
    <citation type="submission" date="2016-12" db="EMBL/GenBank/DDBJ databases">
        <title>Draft Genome Sequence of Cystobacter ferrugineus Strain Cbfe23.</title>
        <authorList>
            <person name="Akbar S."/>
            <person name="Dowd S.E."/>
            <person name="Stevens D.C."/>
        </authorList>
    </citation>
    <scope>NUCLEOTIDE SEQUENCE [LARGE SCALE GENOMIC DNA]</scope>
    <source>
        <strain evidence="5 6">Cbfe23</strain>
    </source>
</reference>
<protein>
    <recommendedName>
        <fullName evidence="4">Peptidase S53 domain-containing protein</fullName>
    </recommendedName>
</protein>
<keyword evidence="2" id="KW-0378">Hydrolase</keyword>
<dbReference type="SUPFAM" id="SSF52743">
    <property type="entry name" value="Subtilisin-like"/>
    <property type="match status" value="1"/>
</dbReference>
<reference evidence="6" key="1">
    <citation type="submission" date="2016-11" db="EMBL/GenBank/DDBJ databases">
        <authorList>
            <person name="Shukria A."/>
            <person name="Stevens D.C."/>
        </authorList>
    </citation>
    <scope>NUCLEOTIDE SEQUENCE [LARGE SCALE GENOMIC DNA]</scope>
    <source>
        <strain evidence="6">Cbfe23</strain>
    </source>
</reference>
<dbReference type="InterPro" id="IPR036852">
    <property type="entry name" value="Peptidase_S8/S53_dom_sf"/>
</dbReference>
<dbReference type="AlphaFoldDB" id="A0A1L9AYM5"/>
<dbReference type="InterPro" id="IPR030400">
    <property type="entry name" value="Sedolisin_dom"/>
</dbReference>
<dbReference type="OrthoDB" id="9002785at2"/>
<keyword evidence="3" id="KW-0720">Serine protease</keyword>
<evidence type="ECO:0000259" key="4">
    <source>
        <dbReference type="PROSITE" id="PS51695"/>
    </source>
</evidence>
<dbReference type="SUPFAM" id="SSF54897">
    <property type="entry name" value="Protease propeptides/inhibitors"/>
    <property type="match status" value="1"/>
</dbReference>
<evidence type="ECO:0000313" key="6">
    <source>
        <dbReference type="Proteomes" id="UP000182229"/>
    </source>
</evidence>
<dbReference type="Proteomes" id="UP000182229">
    <property type="component" value="Unassembled WGS sequence"/>
</dbReference>
<evidence type="ECO:0000313" key="5">
    <source>
        <dbReference type="EMBL" id="OJH35110.1"/>
    </source>
</evidence>
<feature type="domain" description="Peptidase S53" evidence="4">
    <location>
        <begin position="154"/>
        <end position="543"/>
    </location>
</feature>
<dbReference type="GO" id="GO:0006508">
    <property type="term" value="P:proteolysis"/>
    <property type="evidence" value="ECO:0007669"/>
    <property type="project" value="UniProtKB-KW"/>
</dbReference>
<keyword evidence="6" id="KW-1185">Reference proteome</keyword>
<dbReference type="EMBL" id="MPIN01000015">
    <property type="protein sequence ID" value="OJH35110.1"/>
    <property type="molecule type" value="Genomic_DNA"/>
</dbReference>
<dbReference type="PROSITE" id="PS00138">
    <property type="entry name" value="SUBTILASE_SER"/>
    <property type="match status" value="1"/>
</dbReference>
<dbReference type="InterPro" id="IPR023828">
    <property type="entry name" value="Peptidase_S8_Ser-AS"/>
</dbReference>
<dbReference type="InterPro" id="IPR050819">
    <property type="entry name" value="Tripeptidyl-peptidase_I"/>
</dbReference>